<dbReference type="STRING" id="1742972.COMA1_30461"/>
<evidence type="ECO:0008006" key="4">
    <source>
        <dbReference type="Google" id="ProtNLM"/>
    </source>
</evidence>
<dbReference type="PROSITE" id="PS51257">
    <property type="entry name" value="PROKAR_LIPOPROTEIN"/>
    <property type="match status" value="1"/>
</dbReference>
<dbReference type="Pfam" id="PF13620">
    <property type="entry name" value="CarboxypepD_reg"/>
    <property type="match status" value="1"/>
</dbReference>
<feature type="signal peptide" evidence="1">
    <location>
        <begin position="1"/>
        <end position="24"/>
    </location>
</feature>
<evidence type="ECO:0000313" key="3">
    <source>
        <dbReference type="Proteomes" id="UP000199032"/>
    </source>
</evidence>
<name>A0A0S4LHZ8_9BACT</name>
<feature type="chain" id="PRO_5006623993" description="Rhamnogalacturonan lyase domain-containing protein" evidence="1">
    <location>
        <begin position="25"/>
        <end position="261"/>
    </location>
</feature>
<dbReference type="AlphaFoldDB" id="A0A0S4LHZ8"/>
<protein>
    <recommendedName>
        <fullName evidence="4">Rhamnogalacturonan lyase domain-containing protein</fullName>
    </recommendedName>
</protein>
<dbReference type="OrthoDB" id="9772097at2"/>
<keyword evidence="1" id="KW-0732">Signal</keyword>
<dbReference type="EMBL" id="CZQA01000009">
    <property type="protein sequence ID" value="CUS37201.1"/>
    <property type="molecule type" value="Genomic_DNA"/>
</dbReference>
<dbReference type="GO" id="GO:0030246">
    <property type="term" value="F:carbohydrate binding"/>
    <property type="evidence" value="ECO:0007669"/>
    <property type="project" value="InterPro"/>
</dbReference>
<accession>A0A0S4LHZ8</accession>
<dbReference type="Proteomes" id="UP000199032">
    <property type="component" value="Unassembled WGS sequence"/>
</dbReference>
<gene>
    <name evidence="2" type="ORF">COMA1_30461</name>
</gene>
<sequence>MKRIILAGLYLAICGCLIMSSALQRDAWAYESGTVINGATVQGKITFTGAVPEPKTFELRRYYDREYCATLSDGKGHRLLKEVNVGQDGGLKDVVVVIEGVEKGKAFTATDADVEASLCQFLPFVTVVSDKRRVTVFNRDPVSHDIQGYAYDQAGVDIVLHRPALHVSGTTDVVQLVKGRKVFTMQCGMHPYMQNWGYAIDNPYYAVTGPTGAFTIGDLPSGTYRLKVWHPTLGTHEREITVKPNETVMLDLAFDTTQAAK</sequence>
<keyword evidence="3" id="KW-1185">Reference proteome</keyword>
<dbReference type="SUPFAM" id="SSF49452">
    <property type="entry name" value="Starch-binding domain-like"/>
    <property type="match status" value="1"/>
</dbReference>
<dbReference type="RefSeq" id="WP_090749697.1">
    <property type="nucleotide sequence ID" value="NZ_CZQA01000009.1"/>
</dbReference>
<organism evidence="2 3">
    <name type="scientific">Candidatus Nitrospira nitrosa</name>
    <dbReference type="NCBI Taxonomy" id="1742972"/>
    <lineage>
        <taxon>Bacteria</taxon>
        <taxon>Pseudomonadati</taxon>
        <taxon>Nitrospirota</taxon>
        <taxon>Nitrospiria</taxon>
        <taxon>Nitrospirales</taxon>
        <taxon>Nitrospiraceae</taxon>
        <taxon>Nitrospira</taxon>
    </lineage>
</organism>
<evidence type="ECO:0000256" key="1">
    <source>
        <dbReference type="SAM" id="SignalP"/>
    </source>
</evidence>
<reference evidence="2 3" key="1">
    <citation type="submission" date="2015-10" db="EMBL/GenBank/DDBJ databases">
        <authorList>
            <person name="Gilbert D.G."/>
        </authorList>
    </citation>
    <scope>NUCLEOTIDE SEQUENCE [LARGE SCALE GENOMIC DNA]</scope>
    <source>
        <strain evidence="2">COMA1</strain>
    </source>
</reference>
<dbReference type="Gene3D" id="2.60.40.1120">
    <property type="entry name" value="Carboxypeptidase-like, regulatory domain"/>
    <property type="match status" value="1"/>
</dbReference>
<evidence type="ECO:0000313" key="2">
    <source>
        <dbReference type="EMBL" id="CUS37201.1"/>
    </source>
</evidence>
<dbReference type="InterPro" id="IPR013784">
    <property type="entry name" value="Carb-bd-like_fold"/>
</dbReference>
<proteinExistence type="predicted"/>